<gene>
    <name evidence="1" type="ORF">E2C01_007165</name>
</gene>
<dbReference type="Proteomes" id="UP000324222">
    <property type="component" value="Unassembled WGS sequence"/>
</dbReference>
<organism evidence="1 2">
    <name type="scientific">Portunus trituberculatus</name>
    <name type="common">Swimming crab</name>
    <name type="synonym">Neptunus trituberculatus</name>
    <dbReference type="NCBI Taxonomy" id="210409"/>
    <lineage>
        <taxon>Eukaryota</taxon>
        <taxon>Metazoa</taxon>
        <taxon>Ecdysozoa</taxon>
        <taxon>Arthropoda</taxon>
        <taxon>Crustacea</taxon>
        <taxon>Multicrustacea</taxon>
        <taxon>Malacostraca</taxon>
        <taxon>Eumalacostraca</taxon>
        <taxon>Eucarida</taxon>
        <taxon>Decapoda</taxon>
        <taxon>Pleocyemata</taxon>
        <taxon>Brachyura</taxon>
        <taxon>Eubrachyura</taxon>
        <taxon>Portunoidea</taxon>
        <taxon>Portunidae</taxon>
        <taxon>Portuninae</taxon>
        <taxon>Portunus</taxon>
    </lineage>
</organism>
<proteinExistence type="predicted"/>
<protein>
    <submittedName>
        <fullName evidence="1">Uncharacterized protein</fullName>
    </submittedName>
</protein>
<name>A0A5B7CY85_PORTR</name>
<evidence type="ECO:0000313" key="2">
    <source>
        <dbReference type="Proteomes" id="UP000324222"/>
    </source>
</evidence>
<comment type="caution">
    <text evidence="1">The sequence shown here is derived from an EMBL/GenBank/DDBJ whole genome shotgun (WGS) entry which is preliminary data.</text>
</comment>
<reference evidence="1 2" key="1">
    <citation type="submission" date="2019-05" db="EMBL/GenBank/DDBJ databases">
        <title>Another draft genome of Portunus trituberculatus and its Hox gene families provides insights of decapod evolution.</title>
        <authorList>
            <person name="Jeong J.-H."/>
            <person name="Song I."/>
            <person name="Kim S."/>
            <person name="Choi T."/>
            <person name="Kim D."/>
            <person name="Ryu S."/>
            <person name="Kim W."/>
        </authorList>
    </citation>
    <scope>NUCLEOTIDE SEQUENCE [LARGE SCALE GENOMIC DNA]</scope>
    <source>
        <tissue evidence="1">Muscle</tissue>
    </source>
</reference>
<dbReference type="EMBL" id="VSRR010000349">
    <property type="protein sequence ID" value="MPC14400.1"/>
    <property type="molecule type" value="Genomic_DNA"/>
</dbReference>
<sequence length="33" mass="3997">MKIVIKDRKRFNIPAVRKRLKTVSQRRGIDEPF</sequence>
<dbReference type="AlphaFoldDB" id="A0A5B7CY85"/>
<evidence type="ECO:0000313" key="1">
    <source>
        <dbReference type="EMBL" id="MPC14400.1"/>
    </source>
</evidence>
<accession>A0A5B7CY85</accession>
<keyword evidence="2" id="KW-1185">Reference proteome</keyword>